<dbReference type="GO" id="GO:0004077">
    <property type="term" value="F:biotin--[biotin carboxyl-carrier protein] ligase activity"/>
    <property type="evidence" value="ECO:0007669"/>
    <property type="project" value="InterPro"/>
</dbReference>
<dbReference type="PANTHER" id="PTHR12835">
    <property type="entry name" value="BIOTIN PROTEIN LIGASE"/>
    <property type="match status" value="1"/>
</dbReference>
<reference evidence="4" key="1">
    <citation type="submission" date="2017-10" db="EMBL/GenBank/DDBJ databases">
        <title>Paulinella longichromatophora chromatophore genome.</title>
        <authorList>
            <person name="Lhee D."/>
            <person name="Yoon H.S."/>
        </authorList>
    </citation>
    <scope>NUCLEOTIDE SEQUENCE</scope>
</reference>
<dbReference type="InterPro" id="IPR004408">
    <property type="entry name" value="Biotin_CoA_COase_ligase"/>
</dbReference>
<dbReference type="EMBL" id="MG264610">
    <property type="protein sequence ID" value="AUG32772.1"/>
    <property type="molecule type" value="Genomic_DNA"/>
</dbReference>
<comment type="similarity">
    <text evidence="1">Belongs to the biotin--protein ligase family.</text>
</comment>
<dbReference type="InterPro" id="IPR045864">
    <property type="entry name" value="aa-tRNA-synth_II/BPL/LPL"/>
</dbReference>
<evidence type="ECO:0000256" key="1">
    <source>
        <dbReference type="ARBA" id="ARBA00009934"/>
    </source>
</evidence>
<dbReference type="Pfam" id="PF03099">
    <property type="entry name" value="BPL_LplA_LipB"/>
    <property type="match status" value="1"/>
</dbReference>
<evidence type="ECO:0000256" key="2">
    <source>
        <dbReference type="ARBA" id="ARBA00022598"/>
    </source>
</evidence>
<protein>
    <submittedName>
        <fullName evidence="4">Putative Biotin--acetyl-CoA-carboxylase ligase</fullName>
    </submittedName>
</protein>
<keyword evidence="4" id="KW-0934">Plastid</keyword>
<dbReference type="AlphaFoldDB" id="A0A2H4ZQG1"/>
<feature type="domain" description="BPL/LPL catalytic" evidence="3">
    <location>
        <begin position="26"/>
        <end position="210"/>
    </location>
</feature>
<dbReference type="GO" id="GO:0005737">
    <property type="term" value="C:cytoplasm"/>
    <property type="evidence" value="ECO:0007669"/>
    <property type="project" value="TreeGrafter"/>
</dbReference>
<dbReference type="InterPro" id="IPR004143">
    <property type="entry name" value="BPL_LPL_catalytic"/>
</dbReference>
<dbReference type="Gene3D" id="3.30.930.10">
    <property type="entry name" value="Bira Bifunctional Protein, Domain 2"/>
    <property type="match status" value="1"/>
</dbReference>
<dbReference type="SUPFAM" id="SSF55681">
    <property type="entry name" value="Class II aaRS and biotin synthetases"/>
    <property type="match status" value="1"/>
</dbReference>
<evidence type="ECO:0000313" key="4">
    <source>
        <dbReference type="EMBL" id="AUG32772.1"/>
    </source>
</evidence>
<dbReference type="PROSITE" id="PS51733">
    <property type="entry name" value="BPL_LPL_CATALYTIC"/>
    <property type="match status" value="1"/>
</dbReference>
<accession>A0A2H4ZQG1</accession>
<organism evidence="4">
    <name type="scientific">Paulinella longichromatophora</name>
    <dbReference type="NCBI Taxonomy" id="1708747"/>
    <lineage>
        <taxon>Eukaryota</taxon>
        <taxon>Sar</taxon>
        <taxon>Rhizaria</taxon>
        <taxon>Cercozoa</taxon>
        <taxon>Imbricatea</taxon>
        <taxon>Silicofilosea</taxon>
        <taxon>Euglyphida</taxon>
        <taxon>Paulinellidae</taxon>
        <taxon>Paulinella</taxon>
    </lineage>
</organism>
<proteinExistence type="inferred from homology"/>
<gene>
    <name evidence="4" type="primary">birA</name>
    <name evidence="4" type="ORF">PLO_800</name>
</gene>
<name>A0A2H4ZQG1_9EUKA</name>
<geneLocation type="plastid" evidence="4"/>
<evidence type="ECO:0000259" key="3">
    <source>
        <dbReference type="PROSITE" id="PS51733"/>
    </source>
</evidence>
<dbReference type="NCBIfam" id="TIGR00121">
    <property type="entry name" value="birA_ligase"/>
    <property type="match status" value="1"/>
</dbReference>
<keyword evidence="2 4" id="KW-0436">Ligase</keyword>
<sequence length="263" mass="29637">MKHHKVGNIRSKHKQLIQQDCQNKILQADVLQWTLQHHLICGSTEQEIDEGLKLICCLQSLESKNFPYAVIASRQRFSYGQNNRRWESPPGGIWLSAAFPWSYDQSVTSLTLAVIEGLSLQLENLGVPVQFKWPNDLIVNRRKLIGILPRLSIRGDNLCIAKVGIGLNVNNISPSEGINLCDILNLHIIDLDGVIARVLRGLEWAIFNAHKKEFIRQSVQTRLIGLGKPFPYKGLIWKVIGIDTKGGIALRRGYNTSICTRSL</sequence>
<dbReference type="PANTHER" id="PTHR12835:SF5">
    <property type="entry name" value="BIOTIN--PROTEIN LIGASE"/>
    <property type="match status" value="1"/>
</dbReference>